<keyword evidence="1" id="KW-0472">Membrane</keyword>
<protein>
    <recommendedName>
        <fullName evidence="4">DUF2304 domain-containing protein</fullName>
    </recommendedName>
</protein>
<dbReference type="InterPro" id="IPR019277">
    <property type="entry name" value="DUF2304"/>
</dbReference>
<evidence type="ECO:0000313" key="3">
    <source>
        <dbReference type="Proteomes" id="UP000317893"/>
    </source>
</evidence>
<evidence type="ECO:0000256" key="1">
    <source>
        <dbReference type="SAM" id="Phobius"/>
    </source>
</evidence>
<dbReference type="AlphaFoldDB" id="A0A542E5K3"/>
<comment type="caution">
    <text evidence="2">The sequence shown here is derived from an EMBL/GenBank/DDBJ whole genome shotgun (WGS) entry which is preliminary data.</text>
</comment>
<sequence>MSLHHVSGYPFALGVCVVLLLALGWLLRSQRLREKYAVVWVVLVLGLVVLGFVPQITLWFGHVTGVTTPVNLVFILALLALLGVCIQLSLAVSRLEETVRTVAEEVALLRLEVEQRDAIREAERDARDRDPGPSALR</sequence>
<reference evidence="2 3" key="1">
    <citation type="submission" date="2019-06" db="EMBL/GenBank/DDBJ databases">
        <title>Sequencing the genomes of 1000 actinobacteria strains.</title>
        <authorList>
            <person name="Klenk H.-P."/>
        </authorList>
    </citation>
    <scope>NUCLEOTIDE SEQUENCE [LARGE SCALE GENOMIC DNA]</scope>
    <source>
        <strain evidence="2 3">DSM 18607</strain>
    </source>
</reference>
<accession>A0A542E5K3</accession>
<evidence type="ECO:0008006" key="4">
    <source>
        <dbReference type="Google" id="ProtNLM"/>
    </source>
</evidence>
<gene>
    <name evidence="2" type="ORF">FB458_3726</name>
</gene>
<feature type="transmembrane region" description="Helical" evidence="1">
    <location>
        <begin position="38"/>
        <end position="60"/>
    </location>
</feature>
<keyword evidence="1" id="KW-0812">Transmembrane</keyword>
<dbReference type="RefSeq" id="WP_141849802.1">
    <property type="nucleotide sequence ID" value="NZ_BAAAPR010000012.1"/>
</dbReference>
<evidence type="ECO:0000313" key="2">
    <source>
        <dbReference type="EMBL" id="TQJ10597.1"/>
    </source>
</evidence>
<feature type="transmembrane region" description="Helical" evidence="1">
    <location>
        <begin position="72"/>
        <end position="92"/>
    </location>
</feature>
<keyword evidence="3" id="KW-1185">Reference proteome</keyword>
<dbReference type="Proteomes" id="UP000317893">
    <property type="component" value="Unassembled WGS sequence"/>
</dbReference>
<keyword evidence="1" id="KW-1133">Transmembrane helix</keyword>
<name>A0A542E5K3_9MICO</name>
<feature type="transmembrane region" description="Helical" evidence="1">
    <location>
        <begin position="6"/>
        <end position="26"/>
    </location>
</feature>
<proteinExistence type="predicted"/>
<organism evidence="2 3">
    <name type="scientific">Lapillicoccus jejuensis</name>
    <dbReference type="NCBI Taxonomy" id="402171"/>
    <lineage>
        <taxon>Bacteria</taxon>
        <taxon>Bacillati</taxon>
        <taxon>Actinomycetota</taxon>
        <taxon>Actinomycetes</taxon>
        <taxon>Micrococcales</taxon>
        <taxon>Intrasporangiaceae</taxon>
        <taxon>Lapillicoccus</taxon>
    </lineage>
</organism>
<dbReference type="EMBL" id="VFMN01000001">
    <property type="protein sequence ID" value="TQJ10597.1"/>
    <property type="molecule type" value="Genomic_DNA"/>
</dbReference>
<dbReference type="Pfam" id="PF10066">
    <property type="entry name" value="DUF2304"/>
    <property type="match status" value="1"/>
</dbReference>